<evidence type="ECO:0000313" key="5">
    <source>
        <dbReference type="EMBL" id="AXY26764.1"/>
    </source>
</evidence>
<evidence type="ECO:0000256" key="2">
    <source>
        <dbReference type="ARBA" id="ARBA00023163"/>
    </source>
</evidence>
<dbReference type="EMBL" id="CP023434">
    <property type="protein sequence ID" value="AXY26764.1"/>
    <property type="molecule type" value="Genomic_DNA"/>
</dbReference>
<dbReference type="AlphaFoldDB" id="A0A347WNV7"/>
<accession>A0A347WNV7</accession>
<evidence type="ECO:0000256" key="1">
    <source>
        <dbReference type="ARBA" id="ARBA00023015"/>
    </source>
</evidence>
<dbReference type="InterPro" id="IPR036388">
    <property type="entry name" value="WH-like_DNA-bd_sf"/>
</dbReference>
<dbReference type="InterPro" id="IPR007737">
    <property type="entry name" value="Mga_HTH"/>
</dbReference>
<dbReference type="Pfam" id="PF05043">
    <property type="entry name" value="Mga"/>
    <property type="match status" value="1"/>
</dbReference>
<dbReference type="PANTHER" id="PTHR30185:SF18">
    <property type="entry name" value="TRANSCRIPTIONAL REGULATOR MTLR"/>
    <property type="match status" value="1"/>
</dbReference>
<feature type="domain" description="Mga helix-turn-helix" evidence="3">
    <location>
        <begin position="59"/>
        <end position="140"/>
    </location>
</feature>
<evidence type="ECO:0008006" key="7">
    <source>
        <dbReference type="Google" id="ProtNLM"/>
    </source>
</evidence>
<protein>
    <recommendedName>
        <fullName evidence="7">Mga helix-turn-helix domain-containing protein</fullName>
    </recommendedName>
</protein>
<evidence type="ECO:0000259" key="3">
    <source>
        <dbReference type="Pfam" id="PF05043"/>
    </source>
</evidence>
<reference evidence="5 6" key="1">
    <citation type="submission" date="2017-09" db="EMBL/GenBank/DDBJ databases">
        <title>Complete genome sequence of Oxytococcus suis strain ZY16052.</title>
        <authorList>
            <person name="Li F."/>
        </authorList>
    </citation>
    <scope>NUCLEOTIDE SEQUENCE [LARGE SCALE GENOMIC DNA]</scope>
    <source>
        <strain evidence="5 6">ZY16052</strain>
    </source>
</reference>
<organism evidence="5 6">
    <name type="scientific">Suicoccus acidiformans</name>
    <dbReference type="NCBI Taxonomy" id="2036206"/>
    <lineage>
        <taxon>Bacteria</taxon>
        <taxon>Bacillati</taxon>
        <taxon>Bacillota</taxon>
        <taxon>Bacilli</taxon>
        <taxon>Lactobacillales</taxon>
        <taxon>Aerococcaceae</taxon>
        <taxon>Suicoccus</taxon>
    </lineage>
</organism>
<gene>
    <name evidence="5" type="ORF">CL176_09110</name>
</gene>
<evidence type="ECO:0000313" key="6">
    <source>
        <dbReference type="Proteomes" id="UP000263232"/>
    </source>
</evidence>
<dbReference type="InterPro" id="IPR050661">
    <property type="entry name" value="BglG_antiterminators"/>
</dbReference>
<evidence type="ECO:0000259" key="4">
    <source>
        <dbReference type="Pfam" id="PF08270"/>
    </source>
</evidence>
<name>A0A347WNV7_9LACT</name>
<feature type="domain" description="M protein trans-acting positive regulator (MGA) PRD" evidence="4">
    <location>
        <begin position="170"/>
        <end position="294"/>
    </location>
</feature>
<dbReference type="Gene3D" id="1.10.10.10">
    <property type="entry name" value="Winged helix-like DNA-binding domain superfamily/Winged helix DNA-binding domain"/>
    <property type="match status" value="1"/>
</dbReference>
<sequence length="502" mass="58026">MLNKDSIVSRKEIADTLSISVRSVSNDLNYIADLCQDILHISTSSAGSSLILDKKANFLTVQRCFYQDSSTHQFLHWLCFQTNVSLEDAAKALHISTSTIKRIIARANKIIGQYYDVSISTTPLGYKGEEHHIQVFLVDLLDAMHSPLNWPFKHLSDEQSLTNCLTNIALALNIPLDYKKLRYLKLATCVSWLRLRQGHKFHLGNRRERIIDEARDILGMPRFHSCLRTSSIMNALSFDEDLLSQTFAIFMNQAHLIDLNSYSDDVFIEESRVFFQDKVEELIERFSLKLEDTEAYYRQIVSNIRLIPASLEARTLFVDRITPFNECIQAFNPDFYQALSAMTQEYLDSFLPRYASYDGYIVSCLYKYWPNLITQLQDSHRKLQGLVITSYDMGFTQMKADLLNRYLGLMIQFEVIDLAQVKSHQLSQMPHQIIISDFFMDEIPGKLIFNILDLPTTSDAYKIIQRISQSDLQIESINQSTLLDLHPEIDQEQYCLNEHLFS</sequence>
<dbReference type="PANTHER" id="PTHR30185">
    <property type="entry name" value="CRYPTIC BETA-GLUCOSIDE BGL OPERON ANTITERMINATOR"/>
    <property type="match status" value="1"/>
</dbReference>
<keyword evidence="6" id="KW-1185">Reference proteome</keyword>
<dbReference type="Proteomes" id="UP000263232">
    <property type="component" value="Chromosome"/>
</dbReference>
<dbReference type="Pfam" id="PF08270">
    <property type="entry name" value="PRD_Mga"/>
    <property type="match status" value="1"/>
</dbReference>
<keyword evidence="1" id="KW-0805">Transcription regulation</keyword>
<keyword evidence="2" id="KW-0804">Transcription</keyword>
<dbReference type="KEGG" id="abae:CL176_09110"/>
<proteinExistence type="predicted"/>
<dbReference type="InterPro" id="IPR013236">
    <property type="entry name" value="Mga_PRD_dom"/>
</dbReference>